<dbReference type="InterPro" id="IPR006201">
    <property type="entry name" value="Neur_channel"/>
</dbReference>
<dbReference type="EMBL" id="HACA01001275">
    <property type="protein sequence ID" value="CDW18636.1"/>
    <property type="molecule type" value="Transcribed_RNA"/>
</dbReference>
<feature type="domain" description="Neurotransmitter-gated ion-channel ligand-binding" evidence="12">
    <location>
        <begin position="66"/>
        <end position="216"/>
    </location>
</feature>
<evidence type="ECO:0000256" key="10">
    <source>
        <dbReference type="ARBA" id="ARBA00023303"/>
    </source>
</evidence>
<keyword evidence="10" id="KW-0407">Ion channel</keyword>
<dbReference type="CDD" id="cd19049">
    <property type="entry name" value="LGIC_TM_anion"/>
    <property type="match status" value="1"/>
</dbReference>
<evidence type="ECO:0008006" key="15">
    <source>
        <dbReference type="Google" id="ProtNLM"/>
    </source>
</evidence>
<proteinExistence type="predicted"/>
<dbReference type="InterPro" id="IPR018000">
    <property type="entry name" value="Neurotransmitter_ion_chnl_CS"/>
</dbReference>
<accession>A0A0K2SZI0</accession>
<dbReference type="Gene3D" id="1.20.58.390">
    <property type="entry name" value="Neurotransmitter-gated ion-channel transmembrane domain"/>
    <property type="match status" value="1"/>
</dbReference>
<feature type="transmembrane region" description="Helical" evidence="11">
    <location>
        <begin position="406"/>
        <end position="425"/>
    </location>
</feature>
<dbReference type="InterPro" id="IPR036719">
    <property type="entry name" value="Neuro-gated_channel_TM_sf"/>
</dbReference>
<evidence type="ECO:0000259" key="12">
    <source>
        <dbReference type="Pfam" id="PF02931"/>
    </source>
</evidence>
<keyword evidence="5 11" id="KW-0812">Transmembrane</keyword>
<dbReference type="GO" id="GO:0004888">
    <property type="term" value="F:transmembrane signaling receptor activity"/>
    <property type="evidence" value="ECO:0007669"/>
    <property type="project" value="InterPro"/>
</dbReference>
<sequence length="428" mass="49394">LNLSSFPFSYLSFLYHPHSKDLCPRMRRLFPILLTLILESSLSMKTNSGLKNNSATCVSGFCLGGDYNSLELPSGNKEVTRITMHLEVLDVLRVDDKKFSVTLNMYFGVRWTENRLTKMTPGTSSWIPIDMDFMNYLWVPNVFVYNLVSFHALDCLKKLAGLWVAEGKDLFYNQATHVTFMCPMRFNKFPLDQHSCKFLVGSTNYDMTRMLFDYNTLSYDPLSGNTILDYRIQIKPLKTADRIINYGETGNYSLTGFEMTLTRNMAKYLYIYYLPSGLFVGVSWVSFLIPPDVVPGRMALLVTLFLVLINIFNTITNVSPNVEGMTAISSWMIACMFFVFGALLGYAAILYVLLMKKKNCLIKKRNDLAFVHAPSCYFYKVSEQTKRKEEIEELDHTEKLAKVDSILLYVFPFMFLVFNIIYWPFWIL</sequence>
<keyword evidence="6" id="KW-0732">Signal</keyword>
<dbReference type="GO" id="GO:0005886">
    <property type="term" value="C:plasma membrane"/>
    <property type="evidence" value="ECO:0007669"/>
    <property type="project" value="UniProtKB-SubCell"/>
</dbReference>
<protein>
    <recommendedName>
        <fullName evidence="15">Neurotransmitter-gated ion-channel ligand-binding domain-containing protein</fullName>
    </recommendedName>
</protein>
<name>A0A0K2SZI0_LEPSM</name>
<evidence type="ECO:0000256" key="7">
    <source>
        <dbReference type="ARBA" id="ARBA00022989"/>
    </source>
</evidence>
<dbReference type="AlphaFoldDB" id="A0A0K2SZI0"/>
<keyword evidence="3" id="KW-0813">Transport</keyword>
<dbReference type="Pfam" id="PF02932">
    <property type="entry name" value="Neur_chan_memb"/>
    <property type="match status" value="1"/>
</dbReference>
<reference evidence="14" key="1">
    <citation type="submission" date="2014-05" db="EMBL/GenBank/DDBJ databases">
        <authorList>
            <person name="Chronopoulou M."/>
        </authorList>
    </citation>
    <scope>NUCLEOTIDE SEQUENCE</scope>
    <source>
        <tissue evidence="14">Whole organism</tissue>
    </source>
</reference>
<dbReference type="InterPro" id="IPR006029">
    <property type="entry name" value="Neurotrans-gated_channel_TM"/>
</dbReference>
<keyword evidence="4" id="KW-1003">Cell membrane</keyword>
<feature type="domain" description="Neurotransmitter-gated ion-channel transmembrane" evidence="13">
    <location>
        <begin position="273"/>
        <end position="389"/>
    </location>
</feature>
<dbReference type="SUPFAM" id="SSF63712">
    <property type="entry name" value="Nicotinic receptor ligand binding domain-like"/>
    <property type="match status" value="1"/>
</dbReference>
<evidence type="ECO:0000259" key="13">
    <source>
        <dbReference type="Pfam" id="PF02932"/>
    </source>
</evidence>
<evidence type="ECO:0000256" key="11">
    <source>
        <dbReference type="SAM" id="Phobius"/>
    </source>
</evidence>
<evidence type="ECO:0000313" key="14">
    <source>
        <dbReference type="EMBL" id="CDW18636.1"/>
    </source>
</evidence>
<keyword evidence="8" id="KW-0406">Ion transport</keyword>
<keyword evidence="9 11" id="KW-0472">Membrane</keyword>
<evidence type="ECO:0000256" key="8">
    <source>
        <dbReference type="ARBA" id="ARBA00023065"/>
    </source>
</evidence>
<evidence type="ECO:0000256" key="4">
    <source>
        <dbReference type="ARBA" id="ARBA00022475"/>
    </source>
</evidence>
<evidence type="ECO:0000256" key="3">
    <source>
        <dbReference type="ARBA" id="ARBA00022448"/>
    </source>
</evidence>
<feature type="transmembrane region" description="Helical" evidence="11">
    <location>
        <begin position="298"/>
        <end position="316"/>
    </location>
</feature>
<dbReference type="PROSITE" id="PS00236">
    <property type="entry name" value="NEUROTR_ION_CHANNEL"/>
    <property type="match status" value="1"/>
</dbReference>
<dbReference type="InterPro" id="IPR036734">
    <property type="entry name" value="Neur_chan_lig-bd_sf"/>
</dbReference>
<dbReference type="SUPFAM" id="SSF90112">
    <property type="entry name" value="Neurotransmitter-gated ion-channel transmembrane pore"/>
    <property type="match status" value="1"/>
</dbReference>
<dbReference type="GO" id="GO:0005230">
    <property type="term" value="F:extracellular ligand-gated monoatomic ion channel activity"/>
    <property type="evidence" value="ECO:0007669"/>
    <property type="project" value="InterPro"/>
</dbReference>
<keyword evidence="7 11" id="KW-1133">Transmembrane helix</keyword>
<dbReference type="InterPro" id="IPR038050">
    <property type="entry name" value="Neuro_actylchol_rec"/>
</dbReference>
<evidence type="ECO:0000256" key="5">
    <source>
        <dbReference type="ARBA" id="ARBA00022692"/>
    </source>
</evidence>
<dbReference type="GO" id="GO:0099095">
    <property type="term" value="F:ligand-gated monoatomic anion channel activity"/>
    <property type="evidence" value="ECO:0007669"/>
    <property type="project" value="UniProtKB-ARBA"/>
</dbReference>
<comment type="subcellular location">
    <subcellularLocation>
        <location evidence="2">Cell membrane</location>
    </subcellularLocation>
    <subcellularLocation>
        <location evidence="1">Membrane</location>
        <topology evidence="1">Multi-pass membrane protein</topology>
    </subcellularLocation>
</comment>
<feature type="transmembrane region" description="Helical" evidence="11">
    <location>
        <begin position="328"/>
        <end position="354"/>
    </location>
</feature>
<dbReference type="InterPro" id="IPR006028">
    <property type="entry name" value="GABAA/Glycine_rcpt"/>
</dbReference>
<evidence type="ECO:0000256" key="9">
    <source>
        <dbReference type="ARBA" id="ARBA00023136"/>
    </source>
</evidence>
<organism evidence="14">
    <name type="scientific">Lepeophtheirus salmonis</name>
    <name type="common">Salmon louse</name>
    <name type="synonym">Caligus salmonis</name>
    <dbReference type="NCBI Taxonomy" id="72036"/>
    <lineage>
        <taxon>Eukaryota</taxon>
        <taxon>Metazoa</taxon>
        <taxon>Ecdysozoa</taxon>
        <taxon>Arthropoda</taxon>
        <taxon>Crustacea</taxon>
        <taxon>Multicrustacea</taxon>
        <taxon>Hexanauplia</taxon>
        <taxon>Copepoda</taxon>
        <taxon>Siphonostomatoida</taxon>
        <taxon>Caligidae</taxon>
        <taxon>Lepeophtheirus</taxon>
    </lineage>
</organism>
<dbReference type="OrthoDB" id="6346517at2759"/>
<dbReference type="Gene3D" id="2.70.170.10">
    <property type="entry name" value="Neurotransmitter-gated ion-channel ligand-binding domain"/>
    <property type="match status" value="1"/>
</dbReference>
<evidence type="ECO:0000256" key="2">
    <source>
        <dbReference type="ARBA" id="ARBA00004236"/>
    </source>
</evidence>
<feature type="transmembrane region" description="Helical" evidence="11">
    <location>
        <begin position="270"/>
        <end position="289"/>
    </location>
</feature>
<dbReference type="Pfam" id="PF02931">
    <property type="entry name" value="Neur_chan_LBD"/>
    <property type="match status" value="1"/>
</dbReference>
<evidence type="ECO:0000256" key="1">
    <source>
        <dbReference type="ARBA" id="ARBA00004141"/>
    </source>
</evidence>
<dbReference type="InterPro" id="IPR006202">
    <property type="entry name" value="Neur_chan_lig-bd"/>
</dbReference>
<dbReference type="PANTHER" id="PTHR18945">
    <property type="entry name" value="NEUROTRANSMITTER GATED ION CHANNEL"/>
    <property type="match status" value="1"/>
</dbReference>
<dbReference type="GO" id="GO:0005254">
    <property type="term" value="F:chloride channel activity"/>
    <property type="evidence" value="ECO:0007669"/>
    <property type="project" value="UniProtKB-ARBA"/>
</dbReference>
<feature type="non-terminal residue" evidence="14">
    <location>
        <position position="1"/>
    </location>
</feature>
<evidence type="ECO:0000256" key="6">
    <source>
        <dbReference type="ARBA" id="ARBA00022729"/>
    </source>
</evidence>
<dbReference type="PRINTS" id="PR00253">
    <property type="entry name" value="GABAARECEPTR"/>
</dbReference>